<dbReference type="Pfam" id="PF02738">
    <property type="entry name" value="MoCoBD_1"/>
    <property type="match status" value="1"/>
</dbReference>
<dbReference type="GO" id="GO:0004854">
    <property type="term" value="F:xanthine dehydrogenase activity"/>
    <property type="evidence" value="ECO:0007669"/>
    <property type="project" value="UniProtKB-EC"/>
</dbReference>
<dbReference type="InterPro" id="IPR000674">
    <property type="entry name" value="Ald_Oxase/Xan_DH_a/b"/>
</dbReference>
<gene>
    <name evidence="2" type="ordered locus">Runsl_3435</name>
</gene>
<sequence>MSNSTAYIGKQTNRVEGRAKVTGAAKYAAEFNAEGLAYGFVISSAVTKGKIVQINAEAALSVEGVLQVFTHENRPNLAWFDFKYKDQIAPPGSPFRPLYNNEIKYNGQPIALVVAETFELARYAATLVHVIYEIEPHETNLKEKQEEARGPKAGFLNLLKPLPPKPRGAAGKAFDNAPVRVLTEHVHGVEHHNPLELFATTVMRDIDGKLTIYDKTQGVPNSQLYVTQVFGLSNDDVRVLSPFVGGGFGSGLRPQYQLFMAVMAAIELKRSVRVSLTRQQMFTFGHRPTTLQWVALGASEEGKLEAVLHEAVSETSHFEDYTETIVNWSGSAYRCDNVKLDYKLVPLDMYTPMDMRAPGAATGVPALESAMDELAYKLGMDPVHLRLKNYAEYDQNTNKPFSSKELRECYRQGAERFGWANRNPVPGSMKDGRWLVGWGMAAGVWDAQQMPARAEAVLSIDGKLTVSSATADIGTGTYTIMTQIAAETFGLPLEDVTFKLGDSALPLAPVQGGSYTAASVGSAVKSTCEKLAKKLFSLAQKPKNSFFASVKWEEVELVDGHIQLRNDTSQKISFIEILRQGKKNGLQHKSTTMPNLLKQRKYTRHTHSAIFVEVKVDPDFGTVVVSRVVSAIAGGRILNPKTARSQILGGVVWGISKALEEESVVDHRFGRIVNHNLGEYHVPVNADIYDIDVIFVDEHDEIINPLGVKGLGEIGIVGVPAAIANAIFHATGKRIHELPITLDKVMSAMEGVTADEITV</sequence>
<dbReference type="Pfam" id="PF20256">
    <property type="entry name" value="MoCoBD_2"/>
    <property type="match status" value="1"/>
</dbReference>
<dbReference type="EMBL" id="CP002859">
    <property type="protein sequence ID" value="AEI49801.1"/>
    <property type="molecule type" value="Genomic_DNA"/>
</dbReference>
<dbReference type="PANTHER" id="PTHR11908:SF153">
    <property type="entry name" value="DEHYDROGENASE"/>
    <property type="match status" value="1"/>
</dbReference>
<dbReference type="InterPro" id="IPR016208">
    <property type="entry name" value="Ald_Oxase/xanthine_DH-like"/>
</dbReference>
<reference evidence="2 3" key="2">
    <citation type="journal article" date="2012" name="Stand. Genomic Sci.">
        <title>Complete genome sequence of the aquatic bacterium Runella slithyformis type strain (LSU 4(T)).</title>
        <authorList>
            <person name="Copeland A."/>
            <person name="Zhang X."/>
            <person name="Misra M."/>
            <person name="Lapidus A."/>
            <person name="Nolan M."/>
            <person name="Lucas S."/>
            <person name="Deshpande S."/>
            <person name="Cheng J.F."/>
            <person name="Tapia R."/>
            <person name="Goodwin L.A."/>
            <person name="Pitluck S."/>
            <person name="Liolios K."/>
            <person name="Pagani I."/>
            <person name="Ivanova N."/>
            <person name="Mikhailova N."/>
            <person name="Pati A."/>
            <person name="Chen A."/>
            <person name="Palaniappan K."/>
            <person name="Land M."/>
            <person name="Hauser L."/>
            <person name="Pan C."/>
            <person name="Jeffries C.D."/>
            <person name="Detter J.C."/>
            <person name="Brambilla E.M."/>
            <person name="Rohde M."/>
            <person name="Djao O.D."/>
            <person name="Goker M."/>
            <person name="Sikorski J."/>
            <person name="Tindall B.J."/>
            <person name="Woyke T."/>
            <person name="Bristow J."/>
            <person name="Eisen J.A."/>
            <person name="Markowitz V."/>
            <person name="Hugenholtz P."/>
            <person name="Kyrpides N.C."/>
            <person name="Klenk H.P."/>
            <person name="Mavromatis K."/>
        </authorList>
    </citation>
    <scope>NUCLEOTIDE SEQUENCE [LARGE SCALE GENOMIC DNA]</scope>
    <source>
        <strain evidence="3">ATCC 29530 / DSM 19594 / LMG 11500 / NCIMB 11436 / LSU 4</strain>
    </source>
</reference>
<dbReference type="InterPro" id="IPR046867">
    <property type="entry name" value="AldOxase/xan_DH_MoCoBD2"/>
</dbReference>
<evidence type="ECO:0000313" key="2">
    <source>
        <dbReference type="EMBL" id="AEI49801.1"/>
    </source>
</evidence>
<evidence type="ECO:0000259" key="1">
    <source>
        <dbReference type="SMART" id="SM01008"/>
    </source>
</evidence>
<dbReference type="RefSeq" id="WP_013929105.1">
    <property type="nucleotide sequence ID" value="NC_015703.1"/>
</dbReference>
<name>A0A7U3ZM73_RUNSL</name>
<proteinExistence type="predicted"/>
<dbReference type="AlphaFoldDB" id="A0A7U3ZM73"/>
<dbReference type="KEGG" id="rsi:Runsl_3435"/>
<keyword evidence="2" id="KW-0560">Oxidoreductase</keyword>
<keyword evidence="3" id="KW-1185">Reference proteome</keyword>
<dbReference type="InterPro" id="IPR037165">
    <property type="entry name" value="AldOxase/xan_DH_Mopterin-bd_sf"/>
</dbReference>
<evidence type="ECO:0000313" key="3">
    <source>
        <dbReference type="Proteomes" id="UP000000493"/>
    </source>
</evidence>
<organism evidence="2 3">
    <name type="scientific">Runella slithyformis (strain ATCC 29530 / DSM 19594 / LMG 11500 / NCIMB 11436 / LSU 4)</name>
    <dbReference type="NCBI Taxonomy" id="761193"/>
    <lineage>
        <taxon>Bacteria</taxon>
        <taxon>Pseudomonadati</taxon>
        <taxon>Bacteroidota</taxon>
        <taxon>Cytophagia</taxon>
        <taxon>Cytophagales</taxon>
        <taxon>Spirosomataceae</taxon>
        <taxon>Runella</taxon>
    </lineage>
</organism>
<reference evidence="3" key="1">
    <citation type="submission" date="2011-06" db="EMBL/GenBank/DDBJ databases">
        <title>The complete genome of chromosome of Runella slithyformis DSM 19594.</title>
        <authorList>
            <consortium name="US DOE Joint Genome Institute (JGI-PGF)"/>
            <person name="Lucas S."/>
            <person name="Han J."/>
            <person name="Lapidus A."/>
            <person name="Bruce D."/>
            <person name="Goodwin L."/>
            <person name="Pitluck S."/>
            <person name="Peters L."/>
            <person name="Kyrpides N."/>
            <person name="Mavromatis K."/>
            <person name="Ivanova N."/>
            <person name="Ovchinnikova G."/>
            <person name="Zhang X."/>
            <person name="Misra M."/>
            <person name="Detter J.C."/>
            <person name="Tapia R."/>
            <person name="Han C."/>
            <person name="Land M."/>
            <person name="Hauser L."/>
            <person name="Markowitz V."/>
            <person name="Cheng J.-F."/>
            <person name="Hugenholtz P."/>
            <person name="Woyke T."/>
            <person name="Wu D."/>
            <person name="Tindall B."/>
            <person name="Faehrich R."/>
            <person name="Brambilla E."/>
            <person name="Klenk H.-P."/>
            <person name="Eisen J.A."/>
        </authorList>
    </citation>
    <scope>NUCLEOTIDE SEQUENCE [LARGE SCALE GENOMIC DNA]</scope>
    <source>
        <strain evidence="3">ATCC 29530 / DSM 19594 / LMG 11500 / NCIMB 11436 / LSU 4</strain>
    </source>
</reference>
<dbReference type="PANTHER" id="PTHR11908">
    <property type="entry name" value="XANTHINE DEHYDROGENASE"/>
    <property type="match status" value="1"/>
</dbReference>
<protein>
    <submittedName>
        <fullName evidence="2">Xanthine dehydrogenase</fullName>
        <ecNumber evidence="2">1.17.1.4</ecNumber>
    </submittedName>
</protein>
<dbReference type="EC" id="1.17.1.4" evidence="2"/>
<dbReference type="InterPro" id="IPR008274">
    <property type="entry name" value="AldOxase/xan_DH_MoCoBD1"/>
</dbReference>
<accession>A0A7U3ZM73</accession>
<dbReference type="Pfam" id="PF01315">
    <property type="entry name" value="Ald_Xan_dh_C"/>
    <property type="match status" value="1"/>
</dbReference>
<dbReference type="SUPFAM" id="SSF56003">
    <property type="entry name" value="Molybdenum cofactor-binding domain"/>
    <property type="match status" value="1"/>
</dbReference>
<dbReference type="GO" id="GO:0005506">
    <property type="term" value="F:iron ion binding"/>
    <property type="evidence" value="ECO:0007669"/>
    <property type="project" value="InterPro"/>
</dbReference>
<dbReference type="SMART" id="SM01008">
    <property type="entry name" value="Ald_Xan_dh_C"/>
    <property type="match status" value="1"/>
</dbReference>
<feature type="domain" description="Aldehyde oxidase/xanthine dehydrogenase a/b hammerhead" evidence="1">
    <location>
        <begin position="22"/>
        <end position="136"/>
    </location>
</feature>
<dbReference type="InterPro" id="IPR036856">
    <property type="entry name" value="Ald_Oxase/Xan_DH_a/b_sf"/>
</dbReference>
<dbReference type="Gene3D" id="3.90.1170.50">
    <property type="entry name" value="Aldehyde oxidase/xanthine dehydrogenase, a/b hammerhead"/>
    <property type="match status" value="1"/>
</dbReference>
<dbReference type="Gene3D" id="3.30.365.10">
    <property type="entry name" value="Aldehyde oxidase/xanthine dehydrogenase, molybdopterin binding domain"/>
    <property type="match status" value="4"/>
</dbReference>
<dbReference type="Proteomes" id="UP000000493">
    <property type="component" value="Chromosome"/>
</dbReference>
<dbReference type="SUPFAM" id="SSF54665">
    <property type="entry name" value="CO dehydrogenase molybdoprotein N-domain-like"/>
    <property type="match status" value="1"/>
</dbReference>